<evidence type="ECO:0000313" key="4">
    <source>
        <dbReference type="EMBL" id="MBK1855813.1"/>
    </source>
</evidence>
<dbReference type="Gene3D" id="3.40.50.720">
    <property type="entry name" value="NAD(P)-binding Rossmann-like Domain"/>
    <property type="match status" value="1"/>
</dbReference>
<evidence type="ECO:0000256" key="2">
    <source>
        <dbReference type="ARBA" id="ARBA00023002"/>
    </source>
</evidence>
<comment type="similarity">
    <text evidence="1 3">Belongs to the short-chain dehydrogenases/reductases (SDR) family.</text>
</comment>
<dbReference type="PROSITE" id="PS00061">
    <property type="entry name" value="ADH_SHORT"/>
    <property type="match status" value="1"/>
</dbReference>
<dbReference type="Proteomes" id="UP000634206">
    <property type="component" value="Unassembled WGS sequence"/>
</dbReference>
<dbReference type="InterPro" id="IPR020904">
    <property type="entry name" value="Sc_DH/Rdtase_CS"/>
</dbReference>
<accession>A0AAE2SCA5</accession>
<dbReference type="PRINTS" id="PR00081">
    <property type="entry name" value="GDHRDH"/>
</dbReference>
<dbReference type="PIRSF" id="PIRSF000126">
    <property type="entry name" value="11-beta-HSD1"/>
    <property type="match status" value="1"/>
</dbReference>
<organism evidence="4 5">
    <name type="scientific">Oceaniferula flava</name>
    <dbReference type="NCBI Taxonomy" id="2800421"/>
    <lineage>
        <taxon>Bacteria</taxon>
        <taxon>Pseudomonadati</taxon>
        <taxon>Verrucomicrobiota</taxon>
        <taxon>Verrucomicrobiia</taxon>
        <taxon>Verrucomicrobiales</taxon>
        <taxon>Verrucomicrobiaceae</taxon>
        <taxon>Oceaniferula</taxon>
    </lineage>
</organism>
<evidence type="ECO:0000256" key="1">
    <source>
        <dbReference type="ARBA" id="ARBA00006484"/>
    </source>
</evidence>
<comment type="caution">
    <text evidence="4">The sequence shown here is derived from an EMBL/GenBank/DDBJ whole genome shotgun (WGS) entry which is preliminary data.</text>
</comment>
<evidence type="ECO:0000313" key="5">
    <source>
        <dbReference type="Proteomes" id="UP000634206"/>
    </source>
</evidence>
<dbReference type="EMBL" id="JAENIG010000008">
    <property type="protein sequence ID" value="MBK1855813.1"/>
    <property type="molecule type" value="Genomic_DNA"/>
</dbReference>
<gene>
    <name evidence="4" type="ORF">JIN83_12645</name>
</gene>
<proteinExistence type="inferred from homology"/>
<name>A0AAE2SCA5_9BACT</name>
<dbReference type="InterPro" id="IPR036291">
    <property type="entry name" value="NAD(P)-bd_dom_sf"/>
</dbReference>
<dbReference type="AlphaFoldDB" id="A0AAE2SCA5"/>
<dbReference type="GO" id="GO:0016020">
    <property type="term" value="C:membrane"/>
    <property type="evidence" value="ECO:0007669"/>
    <property type="project" value="TreeGrafter"/>
</dbReference>
<keyword evidence="2" id="KW-0560">Oxidoreductase</keyword>
<dbReference type="GO" id="GO:0016491">
    <property type="term" value="F:oxidoreductase activity"/>
    <property type="evidence" value="ECO:0007669"/>
    <property type="project" value="UniProtKB-KW"/>
</dbReference>
<dbReference type="PRINTS" id="PR00080">
    <property type="entry name" value="SDRFAMILY"/>
</dbReference>
<protein>
    <submittedName>
        <fullName evidence="4">SDR family oxidoreductase</fullName>
    </submittedName>
</protein>
<dbReference type="InterPro" id="IPR002347">
    <property type="entry name" value="SDR_fam"/>
</dbReference>
<keyword evidence="5" id="KW-1185">Reference proteome</keyword>
<dbReference type="Pfam" id="PF00106">
    <property type="entry name" value="adh_short"/>
    <property type="match status" value="1"/>
</dbReference>
<sequence>MVTGASSGLGAEFARQLAPACDAMILVARRGELLENLATELGVSSPETEVHCLTADLTQAEECAGLMTRCQSMSLMPDLLVNNAGMGDYGSFEGAEWSKLDAMLQVNVTALTHLSHGFLPAMIASGRGAIINVSSLASTLPIPDFAVYAATKAYVSSFSEALRLELREHQIPVLAVCPGPVHTNFGKVAMRDVQRASLPSRDGFYVEAEQVVRDSIHALHTDRARVYPGWKVALLAAGISLLPMVLLRPLVVSRRGKL</sequence>
<reference evidence="4" key="1">
    <citation type="submission" date="2021-01" db="EMBL/GenBank/DDBJ databases">
        <title>Modified the classification status of verrucomicrobia.</title>
        <authorList>
            <person name="Feng X."/>
        </authorList>
    </citation>
    <scope>NUCLEOTIDE SEQUENCE</scope>
    <source>
        <strain evidence="4">5K15</strain>
    </source>
</reference>
<dbReference type="SUPFAM" id="SSF51735">
    <property type="entry name" value="NAD(P)-binding Rossmann-fold domains"/>
    <property type="match status" value="1"/>
</dbReference>
<dbReference type="PANTHER" id="PTHR44196">
    <property type="entry name" value="DEHYDROGENASE/REDUCTASE SDR FAMILY MEMBER 7B"/>
    <property type="match status" value="1"/>
</dbReference>
<dbReference type="PANTHER" id="PTHR44196:SF2">
    <property type="entry name" value="SHORT-CHAIN DEHYDROGENASE-RELATED"/>
    <property type="match status" value="1"/>
</dbReference>
<evidence type="ECO:0000256" key="3">
    <source>
        <dbReference type="RuleBase" id="RU000363"/>
    </source>
</evidence>